<organism evidence="2 3">
    <name type="scientific">Halorubrum ezzemoulense DSM 17463</name>
    <dbReference type="NCBI Taxonomy" id="1121945"/>
    <lineage>
        <taxon>Archaea</taxon>
        <taxon>Methanobacteriati</taxon>
        <taxon>Methanobacteriota</taxon>
        <taxon>Stenosarchaea group</taxon>
        <taxon>Halobacteria</taxon>
        <taxon>Halobacteriales</taxon>
        <taxon>Haloferacaceae</taxon>
        <taxon>Halorubrum</taxon>
    </lineage>
</organism>
<dbReference type="eggNOG" id="arCOG06347">
    <property type="taxonomic scope" value="Archaea"/>
</dbReference>
<protein>
    <submittedName>
        <fullName evidence="2">Uncharacterized protein</fullName>
    </submittedName>
</protein>
<dbReference type="EMBL" id="NEDJ01000086">
    <property type="protein sequence ID" value="OSO92276.1"/>
    <property type="molecule type" value="Genomic_DNA"/>
</dbReference>
<evidence type="ECO:0000256" key="1">
    <source>
        <dbReference type="SAM" id="MobiDB-lite"/>
    </source>
</evidence>
<evidence type="ECO:0000313" key="3">
    <source>
        <dbReference type="Proteomes" id="UP000193587"/>
    </source>
</evidence>
<feature type="region of interest" description="Disordered" evidence="1">
    <location>
        <begin position="1"/>
        <end position="22"/>
    </location>
</feature>
<proteinExistence type="predicted"/>
<reference evidence="2 3" key="1">
    <citation type="submission" date="2017-04" db="EMBL/GenBank/DDBJ databases">
        <title>MLSA of the genus Halorubrum.</title>
        <authorList>
            <person name="De La Haba R."/>
            <person name="Sanchez-Porro C."/>
            <person name="Infante-Dominguez C."/>
            <person name="Ventosa A."/>
        </authorList>
    </citation>
    <scope>NUCLEOTIDE SEQUENCE [LARGE SCALE GENOMIC DNA]</scope>
    <source>
        <strain evidence="2 3">DSM 17463</strain>
    </source>
</reference>
<feature type="compositionally biased region" description="Basic and acidic residues" evidence="1">
    <location>
        <begin position="11"/>
        <end position="21"/>
    </location>
</feature>
<dbReference type="Proteomes" id="UP000193587">
    <property type="component" value="Unassembled WGS sequence"/>
</dbReference>
<comment type="caution">
    <text evidence="2">The sequence shown here is derived from an EMBL/GenBank/DDBJ whole genome shotgun (WGS) entry which is preliminary data.</text>
</comment>
<sequence length="93" mass="9884">MLTVDVGAHYRPTDGDHDPDVYRVVGATDGPTLLRVGDADGRRVHTGAVCRVTASALRTEFEPAADPDAGLSPTGALRDAAQGLYWSVRRLLP</sequence>
<gene>
    <name evidence="2" type="ORF">B9H04_15935</name>
</gene>
<dbReference type="STRING" id="1121945.GCA_000421805_02042"/>
<dbReference type="AlphaFoldDB" id="A0A1X4G8I9"/>
<accession>A0A1X4G8I9</accession>
<evidence type="ECO:0000313" key="2">
    <source>
        <dbReference type="EMBL" id="OSO92276.1"/>
    </source>
</evidence>
<name>A0A1X4G8I9_HALEZ</name>